<proteinExistence type="predicted"/>
<evidence type="ECO:0000313" key="2">
    <source>
        <dbReference type="EMBL" id="TWT96474.1"/>
    </source>
</evidence>
<dbReference type="PANTHER" id="PTHR45947">
    <property type="entry name" value="SULFOQUINOVOSYL TRANSFERASE SQD2"/>
    <property type="match status" value="1"/>
</dbReference>
<protein>
    <submittedName>
        <fullName evidence="2">Alpha-D-kanosaminyltransferase</fullName>
        <ecNumber evidence="2">2.4.1.301</ecNumber>
    </submittedName>
</protein>
<sequence>MNSKRPKLIVLGQTPPPLHGQAVAIKTMIDGLSERLDMIHVPMQFSETVFDNGRLGLHKVTHLLSILCKTLWLLVRYPGSVLYYPPAPASWVPVLRDLAILSIARPFASKTIFHFHAHGLGKFLADRKWLSMCSWAWRKPDSAVVLGLSCVDDANLFMPQSLSIVPYGIDLVAGVRRRPHSTKTVVLYVGMLAEEKGIFDLLDTANHLRDQNIEFRLVGTYKHSETQPNFEARRAELGLEDSVITVGRRSGDELWQEYADADIFFFPTHFETETFGVVILEAMAHRLPVVASRWRGPKDIVQDGVTGFLSPPYDPQSFSDSIRRLSNDRELRSRMGSAGHALCREKYTLENYLLSMEKVFVQANCAVKTI</sequence>
<evidence type="ECO:0000313" key="3">
    <source>
        <dbReference type="Proteomes" id="UP000316213"/>
    </source>
</evidence>
<dbReference type="OrthoDB" id="179766at2"/>
<dbReference type="InterPro" id="IPR050194">
    <property type="entry name" value="Glycosyltransferase_grp1"/>
</dbReference>
<dbReference type="Gene3D" id="3.40.50.2000">
    <property type="entry name" value="Glycogen Phosphorylase B"/>
    <property type="match status" value="2"/>
</dbReference>
<dbReference type="CDD" id="cd03801">
    <property type="entry name" value="GT4_PimA-like"/>
    <property type="match status" value="1"/>
</dbReference>
<name>A0A5C6A923_9BACT</name>
<dbReference type="SUPFAM" id="SSF53756">
    <property type="entry name" value="UDP-Glycosyltransferase/glycogen phosphorylase"/>
    <property type="match status" value="1"/>
</dbReference>
<dbReference type="Pfam" id="PF00534">
    <property type="entry name" value="Glycos_transf_1"/>
    <property type="match status" value="1"/>
</dbReference>
<dbReference type="RefSeq" id="WP_146578382.1">
    <property type="nucleotide sequence ID" value="NZ_SJPM01000005.1"/>
</dbReference>
<dbReference type="AlphaFoldDB" id="A0A5C6A923"/>
<dbReference type="EC" id="2.4.1.301" evidence="2"/>
<dbReference type="InterPro" id="IPR001296">
    <property type="entry name" value="Glyco_trans_1"/>
</dbReference>
<gene>
    <name evidence="2" type="primary">kanE_4</name>
    <name evidence="2" type="ORF">Pla100_29550</name>
</gene>
<dbReference type="EMBL" id="SJPM01000005">
    <property type="protein sequence ID" value="TWT96474.1"/>
    <property type="molecule type" value="Genomic_DNA"/>
</dbReference>
<feature type="domain" description="Glycosyl transferase family 1" evidence="1">
    <location>
        <begin position="181"/>
        <end position="339"/>
    </location>
</feature>
<reference evidence="2 3" key="1">
    <citation type="submission" date="2019-02" db="EMBL/GenBank/DDBJ databases">
        <title>Deep-cultivation of Planctomycetes and their phenomic and genomic characterization uncovers novel biology.</title>
        <authorList>
            <person name="Wiegand S."/>
            <person name="Jogler M."/>
            <person name="Boedeker C."/>
            <person name="Pinto D."/>
            <person name="Vollmers J."/>
            <person name="Rivas-Marin E."/>
            <person name="Kohn T."/>
            <person name="Peeters S.H."/>
            <person name="Heuer A."/>
            <person name="Rast P."/>
            <person name="Oberbeckmann S."/>
            <person name="Bunk B."/>
            <person name="Jeske O."/>
            <person name="Meyerdierks A."/>
            <person name="Storesund J.E."/>
            <person name="Kallscheuer N."/>
            <person name="Luecker S."/>
            <person name="Lage O.M."/>
            <person name="Pohl T."/>
            <person name="Merkel B.J."/>
            <person name="Hornburger P."/>
            <person name="Mueller R.-W."/>
            <person name="Bruemmer F."/>
            <person name="Labrenz M."/>
            <person name="Spormann A.M."/>
            <person name="Op Den Camp H."/>
            <person name="Overmann J."/>
            <person name="Amann R."/>
            <person name="Jetten M.S.M."/>
            <person name="Mascher T."/>
            <person name="Medema M.H."/>
            <person name="Devos D.P."/>
            <person name="Kaster A.-K."/>
            <person name="Ovreas L."/>
            <person name="Rohde M."/>
            <person name="Galperin M.Y."/>
            <person name="Jogler C."/>
        </authorList>
    </citation>
    <scope>NUCLEOTIDE SEQUENCE [LARGE SCALE GENOMIC DNA]</scope>
    <source>
        <strain evidence="2 3">Pla100</strain>
    </source>
</reference>
<keyword evidence="2" id="KW-0328">Glycosyltransferase</keyword>
<accession>A0A5C6A923</accession>
<evidence type="ECO:0000259" key="1">
    <source>
        <dbReference type="Pfam" id="PF00534"/>
    </source>
</evidence>
<keyword evidence="3" id="KW-1185">Reference proteome</keyword>
<dbReference type="Proteomes" id="UP000316213">
    <property type="component" value="Unassembled WGS sequence"/>
</dbReference>
<comment type="caution">
    <text evidence="2">The sequence shown here is derived from an EMBL/GenBank/DDBJ whole genome shotgun (WGS) entry which is preliminary data.</text>
</comment>
<keyword evidence="2" id="KW-0808">Transferase</keyword>
<organism evidence="2 3">
    <name type="scientific">Neorhodopirellula pilleata</name>
    <dbReference type="NCBI Taxonomy" id="2714738"/>
    <lineage>
        <taxon>Bacteria</taxon>
        <taxon>Pseudomonadati</taxon>
        <taxon>Planctomycetota</taxon>
        <taxon>Planctomycetia</taxon>
        <taxon>Pirellulales</taxon>
        <taxon>Pirellulaceae</taxon>
        <taxon>Neorhodopirellula</taxon>
    </lineage>
</organism>
<dbReference type="GO" id="GO:0016758">
    <property type="term" value="F:hexosyltransferase activity"/>
    <property type="evidence" value="ECO:0007669"/>
    <property type="project" value="TreeGrafter"/>
</dbReference>
<dbReference type="PANTHER" id="PTHR45947:SF3">
    <property type="entry name" value="SULFOQUINOVOSYL TRANSFERASE SQD2"/>
    <property type="match status" value="1"/>
</dbReference>